<dbReference type="PANTHER" id="PTHR43760:SF1">
    <property type="entry name" value="ENDORIBONUCLEASE L-PSP_CHORISMATE MUTASE-LIKE DOMAIN-CONTAINING PROTEIN"/>
    <property type="match status" value="1"/>
</dbReference>
<dbReference type="InterPro" id="IPR013813">
    <property type="entry name" value="Endoribo_LPSP/chorism_mut-like"/>
</dbReference>
<dbReference type="PANTHER" id="PTHR43760">
    <property type="entry name" value="ENDORIBONUCLEASE-RELATED"/>
    <property type="match status" value="1"/>
</dbReference>
<dbReference type="SUPFAM" id="SSF52218">
    <property type="entry name" value="Flavoproteins"/>
    <property type="match status" value="1"/>
</dbReference>
<dbReference type="Gene3D" id="3.30.1330.40">
    <property type="entry name" value="RutC-like"/>
    <property type="match status" value="1"/>
</dbReference>
<dbReference type="Proteomes" id="UP000028719">
    <property type="component" value="Unassembled WGS sequence"/>
</dbReference>
<dbReference type="CDD" id="cd02199">
    <property type="entry name" value="YjgF_YER057c_UK114_like_1"/>
    <property type="match status" value="1"/>
</dbReference>
<dbReference type="InterPro" id="IPR005025">
    <property type="entry name" value="FMN_Rdtase-like_dom"/>
</dbReference>
<dbReference type="InterPro" id="IPR008254">
    <property type="entry name" value="Flavodoxin/NO_synth"/>
</dbReference>
<gene>
    <name evidence="2" type="ORF">IW16_12930</name>
</gene>
<dbReference type="PROSITE" id="PS50902">
    <property type="entry name" value="FLAVODOXIN_LIKE"/>
    <property type="match status" value="1"/>
</dbReference>
<dbReference type="RefSeq" id="WP_034744638.1">
    <property type="nucleotide sequence ID" value="NZ_JPRI01000004.1"/>
</dbReference>
<comment type="caution">
    <text evidence="2">The sequence shown here is derived from an EMBL/GenBank/DDBJ whole genome shotgun (WGS) entry which is preliminary data.</text>
</comment>
<accession>A0ABR4ULJ7</accession>
<proteinExistence type="predicted"/>
<evidence type="ECO:0000313" key="2">
    <source>
        <dbReference type="EMBL" id="KFF25777.1"/>
    </source>
</evidence>
<dbReference type="EMBL" id="JPRI01000004">
    <property type="protein sequence ID" value="KFF25777.1"/>
    <property type="molecule type" value="Genomic_DNA"/>
</dbReference>
<dbReference type="Pfam" id="PF03358">
    <property type="entry name" value="FMN_red"/>
    <property type="match status" value="1"/>
</dbReference>
<sequence>MKKLSTVFVLILLLKITTIMAQESKSKILVLIHSDNGGTYELAKEIATGIESSKNATAVIKQVKESQNPKLKNIPVASVDELPSYDGIAFGSPVYFGNISTGMSEFLSKTVNLWTNHALEGMPATVFMSAGSGAGKELALNAFWNTLAVHGMVLVSNGIRGTETVNKAIPQGNTVLGVTSMASLKDVERPTKDERALAELQGKNFAKTAAALKGTFSKKPITAGPVEKTEDINALLKQKNITLPKVPQPAGNYKPYVRAGNLVFINQVALKDGKILNPGKLGVDVNEEQVKEATKATMLNVIAVLKEAVGGDLNRVKQCVQLTGIFNTKDDYTKHADLMNTASDLTVEILGEKGKHARATLGASSIPVNSSVEIQAVFEVE</sequence>
<dbReference type="InterPro" id="IPR035959">
    <property type="entry name" value="RutC-like_sf"/>
</dbReference>
<evidence type="ECO:0000259" key="1">
    <source>
        <dbReference type="PROSITE" id="PS50902"/>
    </source>
</evidence>
<reference evidence="2 3" key="1">
    <citation type="submission" date="2014-07" db="EMBL/GenBank/DDBJ databases">
        <title>Genome of Chryseobacterium vrystaatense LMG 22846.</title>
        <authorList>
            <person name="Pipes S.E."/>
            <person name="Stropko S.J."/>
            <person name="Newman J.D."/>
        </authorList>
    </citation>
    <scope>NUCLEOTIDE SEQUENCE [LARGE SCALE GENOMIC DNA]</scope>
    <source>
        <strain evidence="2 3">LMG 22846</strain>
    </source>
</reference>
<keyword evidence="3" id="KW-1185">Reference proteome</keyword>
<feature type="domain" description="Flavodoxin-like" evidence="1">
    <location>
        <begin position="28"/>
        <end position="205"/>
    </location>
</feature>
<dbReference type="InterPro" id="IPR029039">
    <property type="entry name" value="Flavoprotein-like_sf"/>
</dbReference>
<organism evidence="2 3">
    <name type="scientific">Chryseobacterium vrystaatense</name>
    <dbReference type="NCBI Taxonomy" id="307480"/>
    <lineage>
        <taxon>Bacteria</taxon>
        <taxon>Pseudomonadati</taxon>
        <taxon>Bacteroidota</taxon>
        <taxon>Flavobacteriia</taxon>
        <taxon>Flavobacteriales</taxon>
        <taxon>Weeksellaceae</taxon>
        <taxon>Chryseobacterium group</taxon>
        <taxon>Chryseobacterium</taxon>
    </lineage>
</organism>
<name>A0ABR4ULJ7_9FLAO</name>
<protein>
    <submittedName>
        <fullName evidence="2">Repressor</fullName>
    </submittedName>
</protein>
<dbReference type="SUPFAM" id="SSF55298">
    <property type="entry name" value="YjgF-like"/>
    <property type="match status" value="1"/>
</dbReference>
<dbReference type="Gene3D" id="3.40.50.360">
    <property type="match status" value="1"/>
</dbReference>
<dbReference type="Pfam" id="PF14588">
    <property type="entry name" value="YjgF_endoribonc"/>
    <property type="match status" value="1"/>
</dbReference>
<evidence type="ECO:0000313" key="3">
    <source>
        <dbReference type="Proteomes" id="UP000028719"/>
    </source>
</evidence>